<organism evidence="1">
    <name type="scientific">Rhizophora mucronata</name>
    <name type="common">Asiatic mangrove</name>
    <dbReference type="NCBI Taxonomy" id="61149"/>
    <lineage>
        <taxon>Eukaryota</taxon>
        <taxon>Viridiplantae</taxon>
        <taxon>Streptophyta</taxon>
        <taxon>Embryophyta</taxon>
        <taxon>Tracheophyta</taxon>
        <taxon>Spermatophyta</taxon>
        <taxon>Magnoliopsida</taxon>
        <taxon>eudicotyledons</taxon>
        <taxon>Gunneridae</taxon>
        <taxon>Pentapetalae</taxon>
        <taxon>rosids</taxon>
        <taxon>fabids</taxon>
        <taxon>Malpighiales</taxon>
        <taxon>Rhizophoraceae</taxon>
        <taxon>Rhizophora</taxon>
    </lineage>
</organism>
<proteinExistence type="predicted"/>
<accession>A0A2P2PRN0</accession>
<sequence>MEWGIAAMPSHSHLTSKQPQLSARSIFNYREPAFRYVTR</sequence>
<protein>
    <submittedName>
        <fullName evidence="1">Uncharacterized protein</fullName>
    </submittedName>
</protein>
<evidence type="ECO:0000313" key="1">
    <source>
        <dbReference type="EMBL" id="MBX57400.1"/>
    </source>
</evidence>
<dbReference type="AlphaFoldDB" id="A0A2P2PRN0"/>
<name>A0A2P2PRN0_RHIMU</name>
<reference evidence="1" key="1">
    <citation type="submission" date="2018-02" db="EMBL/GenBank/DDBJ databases">
        <title>Rhizophora mucronata_Transcriptome.</title>
        <authorList>
            <person name="Meera S.P."/>
            <person name="Sreeshan A."/>
            <person name="Augustine A."/>
        </authorList>
    </citation>
    <scope>NUCLEOTIDE SEQUENCE</scope>
    <source>
        <tissue evidence="1">Leaf</tissue>
    </source>
</reference>
<dbReference type="EMBL" id="GGEC01076916">
    <property type="protein sequence ID" value="MBX57400.1"/>
    <property type="molecule type" value="Transcribed_RNA"/>
</dbReference>